<dbReference type="EMBL" id="LJZR01000011">
    <property type="protein sequence ID" value="KPQ35560.1"/>
    <property type="molecule type" value="Genomic_DNA"/>
</dbReference>
<dbReference type="InterPro" id="IPR010328">
    <property type="entry name" value="DUF928"/>
</dbReference>
<feature type="chain" id="PRO_5006148518" description="DUF928 domain-containing protein" evidence="1">
    <location>
        <begin position="29"/>
        <end position="237"/>
    </location>
</feature>
<evidence type="ECO:0000256" key="1">
    <source>
        <dbReference type="SAM" id="SignalP"/>
    </source>
</evidence>
<comment type="caution">
    <text evidence="2">The sequence shown here is derived from an EMBL/GenBank/DDBJ whole genome shotgun (WGS) entry which is preliminary data.</text>
</comment>
<organism evidence="2 3">
    <name type="scientific">Phormidesmis priestleyi Ana</name>
    <dbReference type="NCBI Taxonomy" id="1666911"/>
    <lineage>
        <taxon>Bacteria</taxon>
        <taxon>Bacillati</taxon>
        <taxon>Cyanobacteriota</taxon>
        <taxon>Cyanophyceae</taxon>
        <taxon>Leptolyngbyales</taxon>
        <taxon>Leptolyngbyaceae</taxon>
        <taxon>Phormidesmis</taxon>
    </lineage>
</organism>
<evidence type="ECO:0008006" key="4">
    <source>
        <dbReference type="Google" id="ProtNLM"/>
    </source>
</evidence>
<dbReference type="STRING" id="1666911.HLUCCA11_09930"/>
<dbReference type="Proteomes" id="UP000050465">
    <property type="component" value="Unassembled WGS sequence"/>
</dbReference>
<protein>
    <recommendedName>
        <fullName evidence="4">DUF928 domain-containing protein</fullName>
    </recommendedName>
</protein>
<evidence type="ECO:0000313" key="3">
    <source>
        <dbReference type="Proteomes" id="UP000050465"/>
    </source>
</evidence>
<name>A0A0P8BNW2_9CYAN</name>
<gene>
    <name evidence="2" type="ORF">HLUCCA11_09930</name>
</gene>
<keyword evidence="1" id="KW-0732">Signal</keyword>
<proteinExistence type="predicted"/>
<accession>A0A0P8BNW2</accession>
<feature type="signal peptide" evidence="1">
    <location>
        <begin position="1"/>
        <end position="28"/>
    </location>
</feature>
<dbReference type="Pfam" id="PF06051">
    <property type="entry name" value="DUF928"/>
    <property type="match status" value="1"/>
</dbReference>
<dbReference type="AlphaFoldDB" id="A0A0P8BNW2"/>
<sequence length="237" mass="25638">MKTKNILSTVALLGLLFPSVSFNSPAMAQSLRSLLPSSSYSARVGFVPPRENGSPSNTRSAASRYLCQGAAIVPEDGLVLTTKEKPSLYMYVNEGFAEKAMLVVESSAGEEYTEVVSFSKEGGVVTFDMPTEAPMLQVGEQYNWTFILMCDGTIRPDSPVMRGEIKRVAPILTADQSESMPLAQQAEVYAEAGIWEDMLSAMAMIRAANPADSTVWVHALQSVGFEENIAEAPLLVQ</sequence>
<reference evidence="2 3" key="1">
    <citation type="submission" date="2015-09" db="EMBL/GenBank/DDBJ databases">
        <title>Identification and resolution of microdiversity through metagenomic sequencing of parallel consortia.</title>
        <authorList>
            <person name="Nelson W.C."/>
            <person name="Romine M.F."/>
            <person name="Lindemann S.R."/>
        </authorList>
    </citation>
    <scope>NUCLEOTIDE SEQUENCE [LARGE SCALE GENOMIC DNA]</scope>
    <source>
        <strain evidence="2">Ana</strain>
    </source>
</reference>
<evidence type="ECO:0000313" key="2">
    <source>
        <dbReference type="EMBL" id="KPQ35560.1"/>
    </source>
</evidence>